<feature type="compositionally biased region" description="Basic and acidic residues" evidence="10">
    <location>
        <begin position="26"/>
        <end position="38"/>
    </location>
</feature>
<dbReference type="Pfam" id="PF00587">
    <property type="entry name" value="tRNA-synt_2b"/>
    <property type="match status" value="1"/>
</dbReference>
<dbReference type="InterPro" id="IPR002317">
    <property type="entry name" value="Ser-tRNA-ligase_type_1"/>
</dbReference>
<keyword evidence="7" id="KW-0030">Aminoacyl-tRNA synthetase</keyword>
<dbReference type="InterPro" id="IPR006195">
    <property type="entry name" value="aa-tRNA-synth_II"/>
</dbReference>
<comment type="similarity">
    <text evidence="1">Belongs to the class-II aminoacyl-tRNA synthetase family. Type-1 seryl-tRNA synthetase subfamily.</text>
</comment>
<evidence type="ECO:0000256" key="9">
    <source>
        <dbReference type="SAM" id="Coils"/>
    </source>
</evidence>
<dbReference type="Gene3D" id="3.30.930.10">
    <property type="entry name" value="Bira Bifunctional Protein, Domain 2"/>
    <property type="match status" value="1"/>
</dbReference>
<dbReference type="AlphaFoldDB" id="A0A7S0KI59"/>
<keyword evidence="9" id="KW-0175">Coiled coil</keyword>
<evidence type="ECO:0000256" key="7">
    <source>
        <dbReference type="ARBA" id="ARBA00023146"/>
    </source>
</evidence>
<proteinExistence type="inferred from homology"/>
<evidence type="ECO:0000256" key="1">
    <source>
        <dbReference type="ARBA" id="ARBA00010728"/>
    </source>
</evidence>
<feature type="domain" description="Aminoacyl-transfer RNA synthetases class-II family profile" evidence="11">
    <location>
        <begin position="207"/>
        <end position="438"/>
    </location>
</feature>
<dbReference type="InterPro" id="IPR036282">
    <property type="entry name" value="Glutathione-S-Trfase_C_sf"/>
</dbReference>
<dbReference type="EMBL" id="HBEW01004653">
    <property type="protein sequence ID" value="CAD8582480.1"/>
    <property type="molecule type" value="Transcribed_RNA"/>
</dbReference>
<dbReference type="FunFam" id="3.30.930.10:FF:000026">
    <property type="entry name" value="Seryl-tRNA synthetase, cytoplasmic"/>
    <property type="match status" value="1"/>
</dbReference>
<evidence type="ECO:0000256" key="5">
    <source>
        <dbReference type="ARBA" id="ARBA00022840"/>
    </source>
</evidence>
<dbReference type="EC" id="6.1.1.11" evidence="2"/>
<dbReference type="InterPro" id="IPR010978">
    <property type="entry name" value="tRNA-bd_arm"/>
</dbReference>
<dbReference type="PANTHER" id="PTHR11778">
    <property type="entry name" value="SERYL-TRNA SYNTHETASE"/>
    <property type="match status" value="1"/>
</dbReference>
<feature type="coiled-coil region" evidence="9">
    <location>
        <begin position="67"/>
        <end position="120"/>
    </location>
</feature>
<evidence type="ECO:0000259" key="11">
    <source>
        <dbReference type="PROSITE" id="PS50862"/>
    </source>
</evidence>
<accession>A0A7S0KI59</accession>
<reference evidence="12" key="1">
    <citation type="submission" date="2021-01" db="EMBL/GenBank/DDBJ databases">
        <authorList>
            <person name="Corre E."/>
            <person name="Pelletier E."/>
            <person name="Niang G."/>
            <person name="Scheremetjew M."/>
            <person name="Finn R."/>
            <person name="Kale V."/>
            <person name="Holt S."/>
            <person name="Cochrane G."/>
            <person name="Meng A."/>
            <person name="Brown T."/>
            <person name="Cohen L."/>
        </authorList>
    </citation>
    <scope>NUCLEOTIDE SEQUENCE</scope>
    <source>
        <strain evidence="12">Clade-D-RCC2572</strain>
    </source>
</reference>
<dbReference type="InterPro" id="IPR033729">
    <property type="entry name" value="SerRS_core"/>
</dbReference>
<dbReference type="Gene3D" id="1.10.287.40">
    <property type="entry name" value="Serine-tRNA synthetase, tRNA binding domain"/>
    <property type="match status" value="1"/>
</dbReference>
<evidence type="ECO:0000256" key="4">
    <source>
        <dbReference type="ARBA" id="ARBA00022741"/>
    </source>
</evidence>
<keyword evidence="4" id="KW-0547">Nucleotide-binding</keyword>
<evidence type="ECO:0000256" key="3">
    <source>
        <dbReference type="ARBA" id="ARBA00022598"/>
    </source>
</evidence>
<evidence type="ECO:0000256" key="2">
    <source>
        <dbReference type="ARBA" id="ARBA00012840"/>
    </source>
</evidence>
<sequence>MPCTRRRARTSPAPVPRDMLDINLLRPDKGGDPDAVRESERRRFGRVEDVDDVLAIDLKWRESRFALDKLNEEFNKANKEIALLMKAGKKDEALPKMEAVKEIDERRKACAEEEKEWEAKTNVALLKIGNIVHDSVPVSNDEANNAIERVWGEKRMEENLPNHVDLIGMLDIADVERGTDVAGGRGYYLKGAGCLLNQAMVNYALAFLSSRGHTPLATPFFMRKDRMAECAQLADFDEQLYKVTGEGEDKYLIATSEQTCCSYLRKRWLTANDLPIRLAGYSTCFRKEVGSHGRDTLGIFRVHQFEKVEQFVAVSGEGNASWEEMERLIGNSEAFYQSLNIPYQVVNIVSGELNDAAAKKYDLEAWFPSSRTFRELVSCSNCTDYQSRRLEIREGAPQKGPEKRKNYVHLLNSTLTATERTLCCLIENWQTPEGLVVPPVLRPWMNGIEFIPFVKVLDKKGKLIDPPTPPANLFSSNDAQTAAGVNATVYVNAGPCAASKAIQHALARCGAAVKIEPAAMCPEDVKSETDGATPVFAQGDLVLSTPVAILRHIVKSYRVGAGLYPADCAEQARVEALLEAANAGADAAMAKVEKALGASLSGFLVGRAATVADIYLCAVCEGVNGSDAVAAWRAKVAAL</sequence>
<dbReference type="InterPro" id="IPR042103">
    <property type="entry name" value="SerRS_1_N_sf"/>
</dbReference>
<dbReference type="CDD" id="cd00770">
    <property type="entry name" value="SerRS_core"/>
    <property type="match status" value="1"/>
</dbReference>
<keyword evidence="5" id="KW-0067">ATP-binding</keyword>
<dbReference type="SUPFAM" id="SSF55681">
    <property type="entry name" value="Class II aaRS and biotin synthetases"/>
    <property type="match status" value="1"/>
</dbReference>
<dbReference type="SUPFAM" id="SSF47616">
    <property type="entry name" value="GST C-terminal domain-like"/>
    <property type="match status" value="1"/>
</dbReference>
<dbReference type="GO" id="GO:0005524">
    <property type="term" value="F:ATP binding"/>
    <property type="evidence" value="ECO:0007669"/>
    <property type="project" value="UniProtKB-KW"/>
</dbReference>
<keyword evidence="6" id="KW-0648">Protein biosynthesis</keyword>
<evidence type="ECO:0000256" key="8">
    <source>
        <dbReference type="ARBA" id="ARBA00031113"/>
    </source>
</evidence>
<gene>
    <name evidence="12" type="ORF">OMED0929_LOCUS3880</name>
</gene>
<feature type="region of interest" description="Disordered" evidence="10">
    <location>
        <begin position="1"/>
        <end position="38"/>
    </location>
</feature>
<dbReference type="NCBIfam" id="TIGR00414">
    <property type="entry name" value="serS"/>
    <property type="match status" value="1"/>
</dbReference>
<dbReference type="GO" id="GO:0006434">
    <property type="term" value="P:seryl-tRNA aminoacylation"/>
    <property type="evidence" value="ECO:0007669"/>
    <property type="project" value="InterPro"/>
</dbReference>
<dbReference type="Gene3D" id="1.20.1050.130">
    <property type="match status" value="1"/>
</dbReference>
<dbReference type="InterPro" id="IPR015866">
    <property type="entry name" value="Ser-tRNA-synth_1_N"/>
</dbReference>
<keyword evidence="3" id="KW-0436">Ligase</keyword>
<evidence type="ECO:0000256" key="6">
    <source>
        <dbReference type="ARBA" id="ARBA00022917"/>
    </source>
</evidence>
<dbReference type="SUPFAM" id="SSF46589">
    <property type="entry name" value="tRNA-binding arm"/>
    <property type="match status" value="1"/>
</dbReference>
<organism evidence="12">
    <name type="scientific">Ostreococcus mediterraneus</name>
    <dbReference type="NCBI Taxonomy" id="1486918"/>
    <lineage>
        <taxon>Eukaryota</taxon>
        <taxon>Viridiplantae</taxon>
        <taxon>Chlorophyta</taxon>
        <taxon>Mamiellophyceae</taxon>
        <taxon>Mamiellales</taxon>
        <taxon>Bathycoccaceae</taxon>
        <taxon>Ostreococcus</taxon>
    </lineage>
</organism>
<dbReference type="PROSITE" id="PS50862">
    <property type="entry name" value="AA_TRNA_LIGASE_II"/>
    <property type="match status" value="1"/>
</dbReference>
<protein>
    <recommendedName>
        <fullName evidence="2">serine--tRNA ligase</fullName>
        <ecNumber evidence="2">6.1.1.11</ecNumber>
    </recommendedName>
    <alternativeName>
        <fullName evidence="8">Seryl-tRNA synthetase</fullName>
    </alternativeName>
</protein>
<dbReference type="Pfam" id="PF02403">
    <property type="entry name" value="Seryl_tRNA_N"/>
    <property type="match status" value="1"/>
</dbReference>
<dbReference type="InterPro" id="IPR002314">
    <property type="entry name" value="aa-tRNA-synt_IIb"/>
</dbReference>
<name>A0A7S0KI59_9CHLO</name>
<dbReference type="PRINTS" id="PR00981">
    <property type="entry name" value="TRNASYNTHSER"/>
</dbReference>
<evidence type="ECO:0000313" key="12">
    <source>
        <dbReference type="EMBL" id="CAD8582480.1"/>
    </source>
</evidence>
<dbReference type="InterPro" id="IPR045864">
    <property type="entry name" value="aa-tRNA-synth_II/BPL/LPL"/>
</dbReference>
<evidence type="ECO:0000256" key="10">
    <source>
        <dbReference type="SAM" id="MobiDB-lite"/>
    </source>
</evidence>
<dbReference type="GO" id="GO:0004828">
    <property type="term" value="F:serine-tRNA ligase activity"/>
    <property type="evidence" value="ECO:0007669"/>
    <property type="project" value="UniProtKB-EC"/>
</dbReference>